<dbReference type="Gene3D" id="3.20.20.300">
    <property type="entry name" value="Glycoside hydrolase, family 3, N-terminal domain"/>
    <property type="match status" value="3"/>
</dbReference>
<name>A0A1L7XL18_9HELO</name>
<dbReference type="GO" id="GO:0009044">
    <property type="term" value="F:xylan 1,4-beta-xylosidase activity"/>
    <property type="evidence" value="ECO:0007669"/>
    <property type="project" value="InterPro"/>
</dbReference>
<dbReference type="SUPFAM" id="SSF51445">
    <property type="entry name" value="(Trans)glycosidases"/>
    <property type="match status" value="1"/>
</dbReference>
<dbReference type="Gene3D" id="2.60.40.10">
    <property type="entry name" value="Immunoglobulins"/>
    <property type="match status" value="1"/>
</dbReference>
<comment type="similarity">
    <text evidence="1">Belongs to the glycosyl hydrolase 3 family.</text>
</comment>
<dbReference type="InterPro" id="IPR013783">
    <property type="entry name" value="Ig-like_fold"/>
</dbReference>
<dbReference type="InterPro" id="IPR017853">
    <property type="entry name" value="GH"/>
</dbReference>
<reference evidence="9 10" key="1">
    <citation type="submission" date="2016-03" db="EMBL/GenBank/DDBJ databases">
        <authorList>
            <person name="Ploux O."/>
        </authorList>
    </citation>
    <scope>NUCLEOTIDE SEQUENCE [LARGE SCALE GENOMIC DNA]</scope>
    <source>
        <strain evidence="9 10">UAMH 11012</strain>
    </source>
</reference>
<evidence type="ECO:0000256" key="1">
    <source>
        <dbReference type="ARBA" id="ARBA00005336"/>
    </source>
</evidence>
<accession>A0A1L7XL18</accession>
<dbReference type="Proteomes" id="UP000184330">
    <property type="component" value="Unassembled WGS sequence"/>
</dbReference>
<feature type="chain" id="PRO_5012092182" evidence="7">
    <location>
        <begin position="22"/>
        <end position="561"/>
    </location>
</feature>
<evidence type="ECO:0000313" key="10">
    <source>
        <dbReference type="Proteomes" id="UP000184330"/>
    </source>
</evidence>
<dbReference type="GO" id="GO:0045493">
    <property type="term" value="P:xylan catabolic process"/>
    <property type="evidence" value="ECO:0007669"/>
    <property type="project" value="InterPro"/>
</dbReference>
<evidence type="ECO:0000256" key="6">
    <source>
        <dbReference type="ARBA" id="ARBA00023326"/>
    </source>
</evidence>
<dbReference type="STRING" id="576137.A0A1L7XL18"/>
<dbReference type="InterPro" id="IPR002772">
    <property type="entry name" value="Glyco_hydro_3_C"/>
</dbReference>
<keyword evidence="4" id="KW-0119">Carbohydrate metabolism</keyword>
<keyword evidence="5" id="KW-0326">Glycosidase</keyword>
<dbReference type="Gene3D" id="3.40.50.1700">
    <property type="entry name" value="Glycoside hydrolase family 3 C-terminal domain"/>
    <property type="match status" value="1"/>
</dbReference>
<keyword evidence="6" id="KW-0624">Polysaccharide degradation</keyword>
<sequence length="561" mass="61924">MRDIRIVALSFLGFFDTIVSAMTYPDSVNGPGILTTNLVCNTQASVTDRAAAIVSAFNISEKLVDLVNTSLGSPRLGLAPYEWWSEALHGLAYSLGVDFSVNWSSATSCPNPITISAAFDNALVEAVANVISTEARAFSNADKAGLDFWTPNVNPYKDPRWGRGAETPGEDPFRIKGYTKSLLRGLEGDQKFKKNTAVRYGFDAVVSMQDLIEYYLPPFQQCASNVLVIRKSTVLREHWGYTEDNQYITSDCNAVQGFYANRNYTTNQQQAAGKAYTAGCDTICQVGHNIDVTGTYNQSLLSEATIYQALRRMILGKPVIVAELGDQVDPTPLLSNPNIFAILWAGYPGQNGGTAVLDIITWRTAPARRLPVTVKMTDMSLRPGERSKGRTYMWYNESVLPFGYGLHYTSFNTAFAPSTSSLYGQKFKIKDLIANCTEKHLDLCIFTSFPLNTTVQNMGTTKSDFVLLAFLSGSYGPEPFPIKRLAAYTRVRDIVLGEKRTAELEMTLGTLARVDEVGNTVLYPGKYEVGLDVDVMERVGFKLVDEKVALDLWPQPKVEVL</sequence>
<dbReference type="InterPro" id="IPR036962">
    <property type="entry name" value="Glyco_hydro_3_N_sf"/>
</dbReference>
<evidence type="ECO:0000313" key="9">
    <source>
        <dbReference type="EMBL" id="CZR65713.1"/>
    </source>
</evidence>
<evidence type="ECO:0000256" key="5">
    <source>
        <dbReference type="ARBA" id="ARBA00023295"/>
    </source>
</evidence>
<evidence type="ECO:0000256" key="2">
    <source>
        <dbReference type="ARBA" id="ARBA00022801"/>
    </source>
</evidence>
<keyword evidence="3" id="KW-0325">Glycoprotein</keyword>
<dbReference type="PANTHER" id="PTHR42721:SF3">
    <property type="entry name" value="BETA-D-XYLOSIDASE 5-RELATED"/>
    <property type="match status" value="1"/>
</dbReference>
<dbReference type="GO" id="GO:0031222">
    <property type="term" value="P:arabinan catabolic process"/>
    <property type="evidence" value="ECO:0007669"/>
    <property type="project" value="TreeGrafter"/>
</dbReference>
<dbReference type="Pfam" id="PF01915">
    <property type="entry name" value="Glyco_hydro_3_C"/>
    <property type="match status" value="1"/>
</dbReference>
<feature type="signal peptide" evidence="7">
    <location>
        <begin position="1"/>
        <end position="21"/>
    </location>
</feature>
<dbReference type="AlphaFoldDB" id="A0A1L7XL18"/>
<dbReference type="EMBL" id="FJOG01000032">
    <property type="protein sequence ID" value="CZR65713.1"/>
    <property type="molecule type" value="Genomic_DNA"/>
</dbReference>
<feature type="domain" description="Fibronectin type III-like" evidence="8">
    <location>
        <begin position="465"/>
        <end position="535"/>
    </location>
</feature>
<dbReference type="InterPro" id="IPR036881">
    <property type="entry name" value="Glyco_hydro_3_C_sf"/>
</dbReference>
<dbReference type="OrthoDB" id="47059at2759"/>
<dbReference type="PANTHER" id="PTHR42721">
    <property type="entry name" value="SUGAR HYDROLASE-RELATED"/>
    <property type="match status" value="1"/>
</dbReference>
<keyword evidence="7" id="KW-0732">Signal</keyword>
<evidence type="ECO:0000256" key="3">
    <source>
        <dbReference type="ARBA" id="ARBA00023180"/>
    </source>
</evidence>
<protein>
    <submittedName>
        <fullName evidence="9">Related to beta-xylosidase</fullName>
    </submittedName>
</protein>
<gene>
    <name evidence="9" type="ORF">PAC_15613</name>
</gene>
<dbReference type="InterPro" id="IPR026891">
    <property type="entry name" value="Fn3-like"/>
</dbReference>
<evidence type="ECO:0000256" key="4">
    <source>
        <dbReference type="ARBA" id="ARBA00023277"/>
    </source>
</evidence>
<dbReference type="SMART" id="SM01217">
    <property type="entry name" value="Fn3_like"/>
    <property type="match status" value="1"/>
</dbReference>
<evidence type="ECO:0000256" key="7">
    <source>
        <dbReference type="SAM" id="SignalP"/>
    </source>
</evidence>
<proteinExistence type="inferred from homology"/>
<keyword evidence="2" id="KW-0378">Hydrolase</keyword>
<evidence type="ECO:0000259" key="8">
    <source>
        <dbReference type="SMART" id="SM01217"/>
    </source>
</evidence>
<organism evidence="9 10">
    <name type="scientific">Phialocephala subalpina</name>
    <dbReference type="NCBI Taxonomy" id="576137"/>
    <lineage>
        <taxon>Eukaryota</taxon>
        <taxon>Fungi</taxon>
        <taxon>Dikarya</taxon>
        <taxon>Ascomycota</taxon>
        <taxon>Pezizomycotina</taxon>
        <taxon>Leotiomycetes</taxon>
        <taxon>Helotiales</taxon>
        <taxon>Mollisiaceae</taxon>
        <taxon>Phialocephala</taxon>
        <taxon>Phialocephala fortinii species complex</taxon>
    </lineage>
</organism>
<keyword evidence="10" id="KW-1185">Reference proteome</keyword>
<dbReference type="InterPro" id="IPR044993">
    <property type="entry name" value="BXL"/>
</dbReference>
<dbReference type="GO" id="GO:0046556">
    <property type="term" value="F:alpha-L-arabinofuranosidase activity"/>
    <property type="evidence" value="ECO:0007669"/>
    <property type="project" value="TreeGrafter"/>
</dbReference>